<dbReference type="GO" id="GO:0046914">
    <property type="term" value="F:transition metal ion binding"/>
    <property type="evidence" value="ECO:0007669"/>
    <property type="project" value="TreeGrafter"/>
</dbReference>
<evidence type="ECO:0000256" key="1">
    <source>
        <dbReference type="ARBA" id="ARBA00009477"/>
    </source>
</evidence>
<feature type="compositionally biased region" description="Basic and acidic residues" evidence="3">
    <location>
        <begin position="51"/>
        <end position="70"/>
    </location>
</feature>
<dbReference type="RefSeq" id="WP_015832419.1">
    <property type="nucleotide sequence ID" value="NC_012968.1"/>
</dbReference>
<dbReference type="GO" id="GO:0060003">
    <property type="term" value="P:copper ion export"/>
    <property type="evidence" value="ECO:0007669"/>
    <property type="project" value="TreeGrafter"/>
</dbReference>
<dbReference type="InterPro" id="IPR058648">
    <property type="entry name" value="HH_CzcB-like"/>
</dbReference>
<evidence type="ECO:0000256" key="3">
    <source>
        <dbReference type="SAM" id="MobiDB-lite"/>
    </source>
</evidence>
<dbReference type="PANTHER" id="PTHR30097:SF4">
    <property type="entry name" value="SLR6042 PROTEIN"/>
    <property type="match status" value="1"/>
</dbReference>
<accession>C6WWT5</accession>
<dbReference type="Pfam" id="PF25975">
    <property type="entry name" value="CzcB_C"/>
    <property type="match status" value="1"/>
</dbReference>
<evidence type="ECO:0000259" key="6">
    <source>
        <dbReference type="Pfam" id="PF25954"/>
    </source>
</evidence>
<dbReference type="SUPFAM" id="SSF111369">
    <property type="entry name" value="HlyD-like secretion proteins"/>
    <property type="match status" value="1"/>
</dbReference>
<dbReference type="GO" id="GO:0022857">
    <property type="term" value="F:transmembrane transporter activity"/>
    <property type="evidence" value="ECO:0007669"/>
    <property type="project" value="InterPro"/>
</dbReference>
<comment type="similarity">
    <text evidence="1">Belongs to the membrane fusion protein (MFP) (TC 8.A.1) family.</text>
</comment>
<dbReference type="STRING" id="583345.Mmol_1480"/>
<dbReference type="Gene3D" id="2.40.420.20">
    <property type="match status" value="1"/>
</dbReference>
<dbReference type="KEGG" id="mmb:Mmol_1480"/>
<sequence>MTIHSKIKSTLSSKQSLLIIIVILIGIILGNLILQSNKPKSGEEESSEQSTTHEELDGHQHEEQAKELPKGPHAGKIFTQNSYGLEVVISNQKSTPEFRVYTYEDGKLLDPATSNVTFTVNRLGRHPEKLSFVKEADYLKSNSAVEEPHSFKVSIDSEHNGKHYQFAYEQVEGRVTMTDRQLTLNGVEILTAGPARIKTTLNLMGEIKLNADKSVRVVPRLNGIVESVSANAGDKVHKGQLLVVVSSQGIADQRSDLMAAQKRLDLARVTYEREKKLWEEKISAEQDYLQEKQDLQEAEISLQRAKQKLQSIGAGLGASNNLTRYEIKSPIDGVITDKQISAGQVLNGDESIFVVADLSTLWAEMTIYAKDVNAVKVGQKVTVRATAFEAQTTGTVAYVGALVGEQSRTAMARVVLKNADKVWLPGLPVNIELQADEVEVPLAVSVEGLQSMDEGKVVFGRYGDLFEVRPLTLGRGDDKYVEVLSGLNAGEKYAAQNSYLVKAELGKASATHDD</sequence>
<dbReference type="eggNOG" id="COG0845">
    <property type="taxonomic scope" value="Bacteria"/>
</dbReference>
<evidence type="ECO:0000259" key="8">
    <source>
        <dbReference type="Pfam" id="PF25973"/>
    </source>
</evidence>
<dbReference type="Gene3D" id="2.40.30.170">
    <property type="match status" value="1"/>
</dbReference>
<keyword evidence="4" id="KW-0812">Transmembrane</keyword>
<name>C6WWT5_METML</name>
<dbReference type="InterPro" id="IPR058646">
    <property type="entry name" value="CzcB_N"/>
</dbReference>
<evidence type="ECO:0000256" key="2">
    <source>
        <dbReference type="ARBA" id="ARBA00022448"/>
    </source>
</evidence>
<dbReference type="GO" id="GO:0030288">
    <property type="term" value="C:outer membrane-bounded periplasmic space"/>
    <property type="evidence" value="ECO:0007669"/>
    <property type="project" value="TreeGrafter"/>
</dbReference>
<keyword evidence="4" id="KW-0472">Membrane</keyword>
<feature type="domain" description="CzcB-like alpha-helical hairpin" evidence="5">
    <location>
        <begin position="252"/>
        <end position="310"/>
    </location>
</feature>
<evidence type="ECO:0000256" key="4">
    <source>
        <dbReference type="SAM" id="Phobius"/>
    </source>
</evidence>
<dbReference type="InterPro" id="IPR058649">
    <property type="entry name" value="CzcB_C"/>
</dbReference>
<dbReference type="Pfam" id="PF25971">
    <property type="entry name" value="CzcB_N"/>
    <property type="match status" value="1"/>
</dbReference>
<dbReference type="Pfam" id="PF25893">
    <property type="entry name" value="HH_CzcB"/>
    <property type="match status" value="1"/>
</dbReference>
<dbReference type="OrthoDB" id="9768185at2"/>
<dbReference type="InterPro" id="IPR051909">
    <property type="entry name" value="MFP_Cation_Efflux"/>
</dbReference>
<evidence type="ECO:0000259" key="7">
    <source>
        <dbReference type="Pfam" id="PF25971"/>
    </source>
</evidence>
<proteinExistence type="inferred from homology"/>
<dbReference type="NCBIfam" id="TIGR01730">
    <property type="entry name" value="RND_mfp"/>
    <property type="match status" value="1"/>
</dbReference>
<feature type="domain" description="CzcB N-terminal" evidence="7">
    <location>
        <begin position="75"/>
        <end position="166"/>
    </location>
</feature>
<keyword evidence="4" id="KW-1133">Transmembrane helix</keyword>
<dbReference type="Pfam" id="PF25973">
    <property type="entry name" value="BSH_CzcB"/>
    <property type="match status" value="1"/>
</dbReference>
<keyword evidence="11" id="KW-1185">Reference proteome</keyword>
<evidence type="ECO:0000259" key="9">
    <source>
        <dbReference type="Pfam" id="PF25975"/>
    </source>
</evidence>
<dbReference type="FunFam" id="2.40.30.170:FF:000010">
    <property type="entry name" value="Efflux RND transporter periplasmic adaptor subunit"/>
    <property type="match status" value="1"/>
</dbReference>
<dbReference type="PANTHER" id="PTHR30097">
    <property type="entry name" value="CATION EFFLUX SYSTEM PROTEIN CUSB"/>
    <property type="match status" value="1"/>
</dbReference>
<evidence type="ECO:0000259" key="5">
    <source>
        <dbReference type="Pfam" id="PF25893"/>
    </source>
</evidence>
<dbReference type="Gene3D" id="1.10.287.470">
    <property type="entry name" value="Helix hairpin bin"/>
    <property type="match status" value="1"/>
</dbReference>
<dbReference type="Pfam" id="PF25954">
    <property type="entry name" value="Beta-barrel_RND_2"/>
    <property type="match status" value="1"/>
</dbReference>
<evidence type="ECO:0000313" key="11">
    <source>
        <dbReference type="Proteomes" id="UP000002742"/>
    </source>
</evidence>
<dbReference type="AlphaFoldDB" id="C6WWT5"/>
<dbReference type="GO" id="GO:0015679">
    <property type="term" value="P:plasma membrane copper ion transport"/>
    <property type="evidence" value="ECO:0007669"/>
    <property type="project" value="TreeGrafter"/>
</dbReference>
<dbReference type="HOGENOM" id="CLU_018816_13_0_4"/>
<dbReference type="Proteomes" id="UP000002742">
    <property type="component" value="Chromosome"/>
</dbReference>
<dbReference type="InterPro" id="IPR006143">
    <property type="entry name" value="RND_pump_MFP"/>
</dbReference>
<dbReference type="EMBL" id="CP001672">
    <property type="protein sequence ID" value="ACT48384.1"/>
    <property type="molecule type" value="Genomic_DNA"/>
</dbReference>
<feature type="transmembrane region" description="Helical" evidence="4">
    <location>
        <begin position="16"/>
        <end position="34"/>
    </location>
</feature>
<organism evidence="10 11">
    <name type="scientific">Methylotenera mobilis (strain JLW8 / ATCC BAA-1282 / DSM 17540)</name>
    <dbReference type="NCBI Taxonomy" id="583345"/>
    <lineage>
        <taxon>Bacteria</taxon>
        <taxon>Pseudomonadati</taxon>
        <taxon>Pseudomonadota</taxon>
        <taxon>Betaproteobacteria</taxon>
        <taxon>Nitrosomonadales</taxon>
        <taxon>Methylophilaceae</taxon>
        <taxon>Methylotenera</taxon>
    </lineage>
</organism>
<feature type="domain" description="CzcB-like C-terminal circularly permuted SH3-like" evidence="9">
    <location>
        <begin position="442"/>
        <end position="502"/>
    </location>
</feature>
<dbReference type="Gene3D" id="2.40.50.100">
    <property type="match status" value="1"/>
</dbReference>
<evidence type="ECO:0000313" key="10">
    <source>
        <dbReference type="EMBL" id="ACT48384.1"/>
    </source>
</evidence>
<dbReference type="GO" id="GO:0016020">
    <property type="term" value="C:membrane"/>
    <property type="evidence" value="ECO:0007669"/>
    <property type="project" value="InterPro"/>
</dbReference>
<feature type="region of interest" description="Disordered" evidence="3">
    <location>
        <begin position="38"/>
        <end position="73"/>
    </location>
</feature>
<reference evidence="11" key="1">
    <citation type="submission" date="2009-07" db="EMBL/GenBank/DDBJ databases">
        <title>Complete sequence of Methylotenera mobilis JLW8.</title>
        <authorList>
            <consortium name="US DOE Joint Genome Institute"/>
            <person name="Lucas S."/>
            <person name="Copeland A."/>
            <person name="Lapidus A."/>
            <person name="Glavina del Rio T."/>
            <person name="Tice H."/>
            <person name="Bruce D."/>
            <person name="Goodwin L."/>
            <person name="Pitluck S."/>
            <person name="LaButti K.M."/>
            <person name="Clum A."/>
            <person name="Larimer F."/>
            <person name="Land M."/>
            <person name="Hauser L."/>
            <person name="Kyrpides N."/>
            <person name="Mikhailova N."/>
            <person name="Kayluzhnaya M."/>
            <person name="Chistoserdova L."/>
        </authorList>
    </citation>
    <scope>NUCLEOTIDE SEQUENCE [LARGE SCALE GENOMIC DNA]</scope>
    <source>
        <strain evidence="11">JLW8 / ATCC BAA-1282 / DSM 17540</strain>
    </source>
</reference>
<feature type="domain" description="CzcB-like barrel-sandwich hybrid" evidence="8">
    <location>
        <begin position="214"/>
        <end position="357"/>
    </location>
</feature>
<keyword evidence="2" id="KW-0813">Transport</keyword>
<protein>
    <submittedName>
        <fullName evidence="10">Efflux transporter, RND family, MFP subunit</fullName>
    </submittedName>
</protein>
<dbReference type="InterPro" id="IPR058647">
    <property type="entry name" value="BSH_CzcB-like"/>
</dbReference>
<dbReference type="InterPro" id="IPR058792">
    <property type="entry name" value="Beta-barrel_RND_2"/>
</dbReference>
<feature type="domain" description="CusB-like beta-barrel" evidence="6">
    <location>
        <begin position="360"/>
        <end position="435"/>
    </location>
</feature>
<gene>
    <name evidence="10" type="ordered locus">Mmol_1480</name>
</gene>
<reference evidence="10 11" key="2">
    <citation type="journal article" date="2011" name="J. Bacteriol.">
        <title>Genomes of three methylotrophs from a single niche uncover genetic and metabolic divergence of Methylophilaceae.</title>
        <authorList>
            <person name="Lapidus A."/>
            <person name="Clum A."/>
            <person name="Labutti K."/>
            <person name="Kaluzhnaya M.G."/>
            <person name="Lim S."/>
            <person name="Beck D.A."/>
            <person name="Glavina Del Rio T."/>
            <person name="Nolan M."/>
            <person name="Mavromatis K."/>
            <person name="Huntemann M."/>
            <person name="Lucas S."/>
            <person name="Lidstrom M.E."/>
            <person name="Ivanova N."/>
            <person name="Chistoserdova L."/>
        </authorList>
    </citation>
    <scope>NUCLEOTIDE SEQUENCE [LARGE SCALE GENOMIC DNA]</scope>
    <source>
        <strain evidence="11">JLW8 / ATCC BAA-1282 / DSM 17540</strain>
    </source>
</reference>